<dbReference type="KEGG" id="ssyi:EKG83_02210"/>
<proteinExistence type="predicted"/>
<organism evidence="4 5">
    <name type="scientific">Saccharothrix syringae</name>
    <name type="common">Nocardiopsis syringae</name>
    <dbReference type="NCBI Taxonomy" id="103733"/>
    <lineage>
        <taxon>Bacteria</taxon>
        <taxon>Bacillati</taxon>
        <taxon>Actinomycetota</taxon>
        <taxon>Actinomycetes</taxon>
        <taxon>Pseudonocardiales</taxon>
        <taxon>Pseudonocardiaceae</taxon>
        <taxon>Saccharothrix</taxon>
    </lineage>
</organism>
<feature type="transmembrane region" description="Helical" evidence="2">
    <location>
        <begin position="16"/>
        <end position="37"/>
    </location>
</feature>
<feature type="compositionally biased region" description="Polar residues" evidence="1">
    <location>
        <begin position="57"/>
        <end position="77"/>
    </location>
</feature>
<evidence type="ECO:0000256" key="1">
    <source>
        <dbReference type="SAM" id="MobiDB-lite"/>
    </source>
</evidence>
<feature type="domain" description="LytR/CpsA/Psr regulator C-terminal" evidence="3">
    <location>
        <begin position="121"/>
        <end position="209"/>
    </location>
</feature>
<feature type="region of interest" description="Disordered" evidence="1">
    <location>
        <begin position="39"/>
        <end position="124"/>
    </location>
</feature>
<keyword evidence="2" id="KW-0472">Membrane</keyword>
<dbReference type="Gene3D" id="3.30.70.2390">
    <property type="match status" value="1"/>
</dbReference>
<dbReference type="Pfam" id="PF13399">
    <property type="entry name" value="LytR_C"/>
    <property type="match status" value="1"/>
</dbReference>
<dbReference type="EMBL" id="CP034550">
    <property type="protein sequence ID" value="QFZ16435.1"/>
    <property type="molecule type" value="Genomic_DNA"/>
</dbReference>
<reference evidence="5" key="1">
    <citation type="journal article" date="2021" name="Curr. Microbiol.">
        <title>Complete genome of nocamycin-producing strain Saccharothrix syringae NRRL B-16468 reveals the biosynthetic potential for secondary metabolites.</title>
        <authorList>
            <person name="Mo X."/>
            <person name="Yang S."/>
        </authorList>
    </citation>
    <scope>NUCLEOTIDE SEQUENCE [LARGE SCALE GENOMIC DNA]</scope>
    <source>
        <strain evidence="5">ATCC 51364 / DSM 43886 / JCM 6844 / KCTC 9398 / NBRC 14523 / NRRL B-16468 / INA 2240</strain>
    </source>
</reference>
<name>A0A5Q0GRY0_SACSY</name>
<dbReference type="OrthoDB" id="4427486at2"/>
<dbReference type="Proteomes" id="UP000325787">
    <property type="component" value="Chromosome"/>
</dbReference>
<evidence type="ECO:0000256" key="2">
    <source>
        <dbReference type="SAM" id="Phobius"/>
    </source>
</evidence>
<accession>A0A5Q0GRY0</accession>
<keyword evidence="2" id="KW-0812">Transmembrane</keyword>
<dbReference type="AlphaFoldDB" id="A0A5Q0GRY0"/>
<evidence type="ECO:0000313" key="4">
    <source>
        <dbReference type="EMBL" id="QFZ16435.1"/>
    </source>
</evidence>
<feature type="compositionally biased region" description="Low complexity" evidence="1">
    <location>
        <begin position="78"/>
        <end position="110"/>
    </location>
</feature>
<feature type="compositionally biased region" description="Pro residues" evidence="1">
    <location>
        <begin position="111"/>
        <end position="121"/>
    </location>
</feature>
<evidence type="ECO:0000313" key="5">
    <source>
        <dbReference type="Proteomes" id="UP000325787"/>
    </source>
</evidence>
<sequence>MTNPEQPAGTAHPARAAGYVLLGLAAVALVIGVISLFGGGSDDQPPAAQTTATSTPGSDTQSSAPPSETTPATSQGEPTTTQPPQAPTTTPAPTGAPTTPGTPAGQGTADTPPPPVAPKPPVRVYNNGTIAGLAADASNDVRRGGWEVVDTANYSQGTIPTTTVYFRPGTDEEASARQLAQFLNARVEPRFNGIQAAHAGIIVIVTNDYKGPSGKVS</sequence>
<evidence type="ECO:0000259" key="3">
    <source>
        <dbReference type="Pfam" id="PF13399"/>
    </source>
</evidence>
<dbReference type="InterPro" id="IPR027381">
    <property type="entry name" value="LytR/CpsA/Psr_C"/>
</dbReference>
<dbReference type="RefSeq" id="WP_033432241.1">
    <property type="nucleotide sequence ID" value="NZ_CP034550.1"/>
</dbReference>
<gene>
    <name evidence="4" type="ORF">EKG83_02210</name>
</gene>
<keyword evidence="2" id="KW-1133">Transmembrane helix</keyword>
<feature type="compositionally biased region" description="Low complexity" evidence="1">
    <location>
        <begin position="44"/>
        <end position="56"/>
    </location>
</feature>
<keyword evidence="5" id="KW-1185">Reference proteome</keyword>
<protein>
    <submittedName>
        <fullName evidence="4">LytR family transcriptional regulator</fullName>
    </submittedName>
</protein>